<dbReference type="GO" id="GO:0008834">
    <property type="term" value="F:ditrans,polycis-undecaprenyl-diphosphate synthase [(2E,6E)-farnesyl-diphosphate specific] activity"/>
    <property type="evidence" value="ECO:0007669"/>
    <property type="project" value="TreeGrafter"/>
</dbReference>
<feature type="binding site" evidence="2">
    <location>
        <position position="166"/>
    </location>
    <ligand>
        <name>substrate</name>
    </ligand>
</feature>
<dbReference type="NCBIfam" id="TIGR00055">
    <property type="entry name" value="uppS"/>
    <property type="match status" value="1"/>
</dbReference>
<comment type="caution">
    <text evidence="2">Lacks conserved residue(s) required for the propagation of feature annotation.</text>
</comment>
<keyword evidence="1 2" id="KW-0808">Transferase</keyword>
<dbReference type="InterPro" id="IPR018520">
    <property type="entry name" value="UPP_synth-like_CS"/>
</dbReference>
<dbReference type="AlphaFoldDB" id="A0A9D1NAF1"/>
<sequence length="217" mass="23708">MIPRHIGIIMDGNGRWAERRGLPRKEGYAAGLAALRKVLGRAAERGVETVTVYAFSTENFARPEEEIRAIVKVADAFDRSYDGDMRVSYMGDIYAFGDEFAEGVESVEARTAGNPGLRLNIAFGYGGRADIVNAAKRAADKGDFTEEDFAANLSSAGLPPLDLVIRSGGEKRLSGFMLYEAAYAELWFTDALWPDFDGDALDEAIASFEGRERKFGA</sequence>
<dbReference type="CDD" id="cd00475">
    <property type="entry name" value="Cis_IPPS"/>
    <property type="match status" value="1"/>
</dbReference>
<feature type="binding site" evidence="2">
    <location>
        <begin position="56"/>
        <end position="58"/>
    </location>
    <ligand>
        <name>substrate</name>
    </ligand>
</feature>
<keyword evidence="2" id="KW-0479">Metal-binding</keyword>
<dbReference type="EMBL" id="DVOE01000095">
    <property type="protein sequence ID" value="HIU99473.1"/>
    <property type="molecule type" value="Genomic_DNA"/>
</dbReference>
<name>A0A9D1NAF1_9FIRM</name>
<dbReference type="PANTHER" id="PTHR10291:SF0">
    <property type="entry name" value="DEHYDRODOLICHYL DIPHOSPHATE SYNTHASE 2"/>
    <property type="match status" value="1"/>
</dbReference>
<dbReference type="SUPFAM" id="SSF64005">
    <property type="entry name" value="Undecaprenyl diphosphate synthase"/>
    <property type="match status" value="1"/>
</dbReference>
<dbReference type="EC" id="2.5.1.-" evidence="2"/>
<dbReference type="InterPro" id="IPR036424">
    <property type="entry name" value="UPP_synth-like_sf"/>
</dbReference>
<protein>
    <recommendedName>
        <fullName evidence="2">Isoprenyl transferase</fullName>
        <ecNumber evidence="2">2.5.1.-</ecNumber>
    </recommendedName>
</protein>
<feature type="active site" evidence="2">
    <location>
        <position position="11"/>
    </location>
</feature>
<evidence type="ECO:0000256" key="2">
    <source>
        <dbReference type="HAMAP-Rule" id="MF_01139"/>
    </source>
</evidence>
<accession>A0A9D1NAF1</accession>
<dbReference type="GO" id="GO:0016094">
    <property type="term" value="P:polyprenol biosynthetic process"/>
    <property type="evidence" value="ECO:0007669"/>
    <property type="project" value="TreeGrafter"/>
</dbReference>
<dbReference type="GO" id="GO:0000287">
    <property type="term" value="F:magnesium ion binding"/>
    <property type="evidence" value="ECO:0007669"/>
    <property type="project" value="UniProtKB-UniRule"/>
</dbReference>
<keyword evidence="2" id="KW-0460">Magnesium</keyword>
<feature type="binding site" evidence="2">
    <location>
        <begin position="12"/>
        <end position="15"/>
    </location>
    <ligand>
        <name>substrate</name>
    </ligand>
</feature>
<comment type="function">
    <text evidence="2">Catalyzes the condensation of isopentenyl diphosphate (IPP) with allylic pyrophosphates generating different type of terpenoids.</text>
</comment>
<reference evidence="3" key="2">
    <citation type="journal article" date="2021" name="PeerJ">
        <title>Extensive microbial diversity within the chicken gut microbiome revealed by metagenomics and culture.</title>
        <authorList>
            <person name="Gilroy R."/>
            <person name="Ravi A."/>
            <person name="Getino M."/>
            <person name="Pursley I."/>
            <person name="Horton D.L."/>
            <person name="Alikhan N.F."/>
            <person name="Baker D."/>
            <person name="Gharbi K."/>
            <person name="Hall N."/>
            <person name="Watson M."/>
            <person name="Adriaenssens E.M."/>
            <person name="Foster-Nyarko E."/>
            <person name="Jarju S."/>
            <person name="Secka A."/>
            <person name="Antonio M."/>
            <person name="Oren A."/>
            <person name="Chaudhuri R.R."/>
            <person name="La Ragione R."/>
            <person name="Hildebrand F."/>
            <person name="Pallen M.J."/>
        </authorList>
    </citation>
    <scope>NUCLEOTIDE SEQUENCE</scope>
    <source>
        <strain evidence="3">10406</strain>
    </source>
</reference>
<feature type="binding site" evidence="2">
    <location>
        <position position="60"/>
    </location>
    <ligand>
        <name>substrate</name>
    </ligand>
</feature>
<feature type="binding site" evidence="2">
    <location>
        <position position="24"/>
    </location>
    <ligand>
        <name>substrate</name>
    </ligand>
</feature>
<evidence type="ECO:0000256" key="1">
    <source>
        <dbReference type="ARBA" id="ARBA00022679"/>
    </source>
</evidence>
<organism evidence="3 4">
    <name type="scientific">Candidatus Limadaptatus stercoripullorum</name>
    <dbReference type="NCBI Taxonomy" id="2840846"/>
    <lineage>
        <taxon>Bacteria</taxon>
        <taxon>Bacillati</taxon>
        <taxon>Bacillota</taxon>
        <taxon>Clostridia</taxon>
        <taxon>Eubacteriales</taxon>
        <taxon>Candidatus Limadaptatus</taxon>
    </lineage>
</organism>
<comment type="similarity">
    <text evidence="2">Belongs to the UPP synthase family.</text>
</comment>
<dbReference type="Pfam" id="PF01255">
    <property type="entry name" value="Prenyltransf"/>
    <property type="match status" value="1"/>
</dbReference>
<dbReference type="HAMAP" id="MF_01139">
    <property type="entry name" value="ISPT"/>
    <property type="match status" value="1"/>
</dbReference>
<evidence type="ECO:0000313" key="4">
    <source>
        <dbReference type="Proteomes" id="UP000886857"/>
    </source>
</evidence>
<dbReference type="InterPro" id="IPR001441">
    <property type="entry name" value="UPP_synth-like"/>
</dbReference>
<dbReference type="Gene3D" id="3.40.1180.10">
    <property type="entry name" value="Decaprenyl diphosphate synthase-like"/>
    <property type="match status" value="1"/>
</dbReference>
<feature type="active site" description="Proton acceptor" evidence="2">
    <location>
        <position position="59"/>
    </location>
</feature>
<feature type="binding site" evidence="2">
    <location>
        <position position="62"/>
    </location>
    <ligand>
        <name>substrate</name>
    </ligand>
</feature>
<evidence type="ECO:0000313" key="3">
    <source>
        <dbReference type="EMBL" id="HIU99473.1"/>
    </source>
</evidence>
<reference evidence="3" key="1">
    <citation type="submission" date="2020-10" db="EMBL/GenBank/DDBJ databases">
        <authorList>
            <person name="Gilroy R."/>
        </authorList>
    </citation>
    <scope>NUCLEOTIDE SEQUENCE</scope>
    <source>
        <strain evidence="3">10406</strain>
    </source>
</reference>
<feature type="binding site" evidence="2">
    <location>
        <position position="11"/>
    </location>
    <ligand>
        <name>Mg(2+)</name>
        <dbReference type="ChEBI" id="CHEBI:18420"/>
    </ligand>
</feature>
<proteinExistence type="inferred from homology"/>
<feature type="binding site" evidence="2">
    <location>
        <position position="185"/>
    </location>
    <ligand>
        <name>Mg(2+)</name>
        <dbReference type="ChEBI" id="CHEBI:18420"/>
    </ligand>
</feature>
<feature type="binding site" evidence="2">
    <location>
        <begin position="172"/>
        <end position="174"/>
    </location>
    <ligand>
        <name>substrate</name>
    </ligand>
</feature>
<comment type="caution">
    <text evidence="3">The sequence shown here is derived from an EMBL/GenBank/DDBJ whole genome shotgun (WGS) entry which is preliminary data.</text>
</comment>
<dbReference type="PROSITE" id="PS01066">
    <property type="entry name" value="UPP_SYNTHASE"/>
    <property type="match status" value="1"/>
</dbReference>
<dbReference type="PANTHER" id="PTHR10291">
    <property type="entry name" value="DEHYDRODOLICHYL DIPHOSPHATE SYNTHASE FAMILY MEMBER"/>
    <property type="match status" value="1"/>
</dbReference>
<dbReference type="Proteomes" id="UP000886857">
    <property type="component" value="Unassembled WGS sequence"/>
</dbReference>
<feature type="binding site" evidence="2">
    <location>
        <position position="16"/>
    </location>
    <ligand>
        <name>substrate</name>
    </ligand>
</feature>
<comment type="subunit">
    <text evidence="2">Homodimer.</text>
</comment>
<comment type="cofactor">
    <cofactor evidence="2">
        <name>Mg(2+)</name>
        <dbReference type="ChEBI" id="CHEBI:18420"/>
    </cofactor>
    <text evidence="2">Binds 2 magnesium ions per subunit.</text>
</comment>
<gene>
    <name evidence="3" type="primary">uppS</name>
    <name evidence="3" type="ORF">IAC73_06490</name>
</gene>
<dbReference type="GO" id="GO:0005829">
    <property type="term" value="C:cytosol"/>
    <property type="evidence" value="ECO:0007669"/>
    <property type="project" value="TreeGrafter"/>
</dbReference>